<comment type="caution">
    <text evidence="3">The sequence shown here is derived from an EMBL/GenBank/DDBJ whole genome shotgun (WGS) entry which is preliminary data.</text>
</comment>
<evidence type="ECO:0000313" key="4">
    <source>
        <dbReference type="Proteomes" id="UP000243002"/>
    </source>
</evidence>
<evidence type="ECO:0000256" key="1">
    <source>
        <dbReference type="SAM" id="MobiDB-lite"/>
    </source>
</evidence>
<feature type="region of interest" description="Disordered" evidence="1">
    <location>
        <begin position="78"/>
        <end position="162"/>
    </location>
</feature>
<feature type="compositionally biased region" description="Low complexity" evidence="1">
    <location>
        <begin position="101"/>
        <end position="116"/>
    </location>
</feature>
<keyword evidence="4" id="KW-1185">Reference proteome</keyword>
<name>A0A2P7N1N2_9CYAN</name>
<reference evidence="3 4" key="1">
    <citation type="journal article" date="2018" name="Environ. Microbiol.">
        <title>Ecological and genomic features of two widespread freshwater picocyanobacteria.</title>
        <authorList>
            <person name="Cabello-Yeves P.J."/>
            <person name="Picazo A."/>
            <person name="Camacho A."/>
            <person name="Callieri C."/>
            <person name="Rosselli R."/>
            <person name="Roda-Garcia J.J."/>
            <person name="Coutinho F.H."/>
            <person name="Rodriguez-Valera F."/>
        </authorList>
    </citation>
    <scope>NUCLEOTIDE SEQUENCE [LARGE SCALE GENOMIC DNA]</scope>
    <source>
        <strain evidence="3 4">Tous</strain>
    </source>
</reference>
<organism evidence="3 4">
    <name type="scientific">Cyanobium usitatum str. Tous</name>
    <dbReference type="NCBI Taxonomy" id="2116684"/>
    <lineage>
        <taxon>Bacteria</taxon>
        <taxon>Bacillati</taxon>
        <taxon>Cyanobacteriota</taxon>
        <taxon>Cyanophyceae</taxon>
        <taxon>Synechococcales</taxon>
        <taxon>Prochlorococcaceae</taxon>
        <taxon>Cyanobium</taxon>
    </lineage>
</organism>
<evidence type="ECO:0000313" key="3">
    <source>
        <dbReference type="EMBL" id="PSJ07378.1"/>
    </source>
</evidence>
<feature type="compositionally biased region" description="Polar residues" evidence="1">
    <location>
        <begin position="91"/>
        <end position="100"/>
    </location>
</feature>
<accession>A0A2P7N1N2</accession>
<keyword evidence="2" id="KW-0472">Membrane</keyword>
<protein>
    <submittedName>
        <fullName evidence="3">Uncharacterized protein</fullName>
    </submittedName>
</protein>
<proteinExistence type="predicted"/>
<keyword evidence="2" id="KW-1133">Transmembrane helix</keyword>
<dbReference type="RefSeq" id="WP_106501564.1">
    <property type="nucleotide sequence ID" value="NZ_PXXO01000001.1"/>
</dbReference>
<dbReference type="OrthoDB" id="565381at2"/>
<dbReference type="Proteomes" id="UP000243002">
    <property type="component" value="Unassembled WGS sequence"/>
</dbReference>
<dbReference type="EMBL" id="PXXO01000001">
    <property type="protein sequence ID" value="PSJ07378.1"/>
    <property type="molecule type" value="Genomic_DNA"/>
</dbReference>
<dbReference type="AlphaFoldDB" id="A0A2P7N1N2"/>
<gene>
    <name evidence="3" type="ORF">C7K55_01175</name>
</gene>
<feature type="transmembrane region" description="Helical" evidence="2">
    <location>
        <begin position="48"/>
        <end position="68"/>
    </location>
</feature>
<keyword evidence="2" id="KW-0812">Transmembrane</keyword>
<sequence>MALLQRLLLLPLLAPLLLVLLVGALNPRPNAALRLLVWTSPALPIGAWIALAASAGAGLSAAGAALALRTGPLTLRRQVRGGASAPEENWRQPQQQNQSEPARPAPRAAAGPQRSPGEPAPTVAVQFRVIRKGSNPASAGEPVVAQAAAVGDGWDIPSSDDW</sequence>
<evidence type="ECO:0000256" key="2">
    <source>
        <dbReference type="SAM" id="Phobius"/>
    </source>
</evidence>